<feature type="compositionally biased region" description="Polar residues" evidence="2">
    <location>
        <begin position="270"/>
        <end position="280"/>
    </location>
</feature>
<feature type="compositionally biased region" description="Low complexity" evidence="2">
    <location>
        <begin position="356"/>
        <end position="369"/>
    </location>
</feature>
<feature type="compositionally biased region" description="Basic and acidic residues" evidence="2">
    <location>
        <begin position="176"/>
        <end position="188"/>
    </location>
</feature>
<feature type="compositionally biased region" description="Low complexity" evidence="2">
    <location>
        <begin position="589"/>
        <end position="612"/>
    </location>
</feature>
<dbReference type="EMBL" id="BMAO01005506">
    <property type="protein sequence ID" value="GFR01834.1"/>
    <property type="molecule type" value="Genomic_DNA"/>
</dbReference>
<evidence type="ECO:0000256" key="1">
    <source>
        <dbReference type="PROSITE-ProRule" id="PRU00497"/>
    </source>
</evidence>
<evidence type="ECO:0000313" key="4">
    <source>
        <dbReference type="EMBL" id="GFR01834.1"/>
    </source>
</evidence>
<feature type="region of interest" description="Disordered" evidence="2">
    <location>
        <begin position="270"/>
        <end position="324"/>
    </location>
</feature>
<feature type="compositionally biased region" description="Polar residues" evidence="2">
    <location>
        <begin position="442"/>
        <end position="454"/>
    </location>
</feature>
<name>A0A8X6HF07_TRICU</name>
<evidence type="ECO:0000256" key="2">
    <source>
        <dbReference type="SAM" id="MobiDB-lite"/>
    </source>
</evidence>
<dbReference type="OrthoDB" id="6432585at2759"/>
<feature type="compositionally biased region" description="Basic and acidic residues" evidence="2">
    <location>
        <begin position="748"/>
        <end position="760"/>
    </location>
</feature>
<feature type="compositionally biased region" description="Basic and acidic residues" evidence="2">
    <location>
        <begin position="661"/>
        <end position="672"/>
    </location>
</feature>
<proteinExistence type="predicted"/>
<feature type="compositionally biased region" description="Basic residues" evidence="2">
    <location>
        <begin position="568"/>
        <end position="580"/>
    </location>
</feature>
<evidence type="ECO:0000313" key="5">
    <source>
        <dbReference type="Proteomes" id="UP000887116"/>
    </source>
</evidence>
<keyword evidence="5" id="KW-1185">Reference proteome</keyword>
<feature type="compositionally biased region" description="Polar residues" evidence="2">
    <location>
        <begin position="291"/>
        <end position="308"/>
    </location>
</feature>
<dbReference type="InterPro" id="IPR000618">
    <property type="entry name" value="Insect_cuticle"/>
</dbReference>
<feature type="compositionally biased region" description="Basic and acidic residues" evidence="2">
    <location>
        <begin position="813"/>
        <end position="822"/>
    </location>
</feature>
<gene>
    <name evidence="4" type="primary">NCL1_28459</name>
    <name evidence="4" type="ORF">TNCT_710011</name>
</gene>
<feature type="region of interest" description="Disordered" evidence="2">
    <location>
        <begin position="883"/>
        <end position="911"/>
    </location>
</feature>
<comment type="caution">
    <text evidence="4">The sequence shown here is derived from an EMBL/GenBank/DDBJ whole genome shotgun (WGS) entry which is preliminary data.</text>
</comment>
<feature type="region of interest" description="Disordered" evidence="2">
    <location>
        <begin position="353"/>
        <end position="825"/>
    </location>
</feature>
<sequence length="911" mass="98611">MLKVILFSALLSSAWATRFPLTYEETGQEDYGLIDEDEVRTHYMKPIYQTQVEYNDDSEGHGLFMDGGAGMHLEQKSVEAFPRYSPHSGGMMMPHSKQGYKRSEEIKHKKQSFEATKVTQEEVEIKSVNNNYGGRFPHHEHKEPSKAYKKEKPAPKPVEEKQELVEPGDYSGSIGEKNDLPRSNEGHGNKNYHQPTSANAGPIQEHVEADFKGPHVKNGINKPSSHTPTQQVVYEAGIRPKHYGHEGGYKGYSNYKPKEAYKSIMMDFKSNSNTPSSPQTYGIYREGPKKSPSTSHGSAGPSTYQRPQNAPHHSGGTSYHYGGHNGNSGIGGAISSHHSLGGIGNKYQGHSGTYGGSKSSGIKSNGASSHGSHYKSNGGLSGLHNLGGGSNLGHYNHKHSTIGGSTHPGHHHQPKHSGSRGYKQHTYHHGSDYHHGIGGQRNPANGQGVSSIKSSSEHYRHHGGANTGNNGHHVKQYSSNNQHSGPVASYHYTQRTKNDGYQPKQIKSSGIKYPHAGGSSSGGSLRYPQPKLHQDKPNGNYHSSGLSSGPLSSGSIKGKPSGSSGIHHSAKSYPHPKLHQGKHDEDYHSLGSSSGALSSGSIKSKPSGSSGIHHTAKNYPQPKLSQEMHIDDSKSIGESNGQNLPSYHKSHSAPSKPHYQPKYEAKPSHESPKGGYQSPKEPMEYHGIGESNAEPPAPTPSRSHSTKGGVERHGVKGGSSSSGPSHGEKKYLPVTASHSNGYNGGSKDSSHEQPLKETSSKYEPPMTEQKDIGYEALLGGHGSQSPGSASGGYGSSSSGSSSLSDGSSSHEVYGSDDKHEMSKPMPYEFKYEIKDDEHGSDQYREEKMDDNGFLTGRYGYKDAHGLYRQVEYEASKDGFKVSSIKTNEPGTDNKDPADVHFEVEKNSQHYN</sequence>
<feature type="compositionally biased region" description="Low complexity" evidence="2">
    <location>
        <begin position="312"/>
        <end position="322"/>
    </location>
</feature>
<feature type="chain" id="PRO_5036480351" evidence="3">
    <location>
        <begin position="17"/>
        <end position="911"/>
    </location>
</feature>
<dbReference type="PROSITE" id="PS51155">
    <property type="entry name" value="CHIT_BIND_RR_2"/>
    <property type="match status" value="1"/>
</dbReference>
<keyword evidence="1" id="KW-0193">Cuticle</keyword>
<keyword evidence="3" id="KW-0732">Signal</keyword>
<dbReference type="GO" id="GO:0008010">
    <property type="term" value="F:structural constituent of chitin-based larval cuticle"/>
    <property type="evidence" value="ECO:0007669"/>
    <property type="project" value="TreeGrafter"/>
</dbReference>
<dbReference type="GO" id="GO:0062129">
    <property type="term" value="C:chitin-based extracellular matrix"/>
    <property type="evidence" value="ECO:0007669"/>
    <property type="project" value="TreeGrafter"/>
</dbReference>
<organism evidence="4 5">
    <name type="scientific">Trichonephila clavata</name>
    <name type="common">Joro spider</name>
    <name type="synonym">Nephila clavata</name>
    <dbReference type="NCBI Taxonomy" id="2740835"/>
    <lineage>
        <taxon>Eukaryota</taxon>
        <taxon>Metazoa</taxon>
        <taxon>Ecdysozoa</taxon>
        <taxon>Arthropoda</taxon>
        <taxon>Chelicerata</taxon>
        <taxon>Arachnida</taxon>
        <taxon>Araneae</taxon>
        <taxon>Araneomorphae</taxon>
        <taxon>Entelegynae</taxon>
        <taxon>Araneoidea</taxon>
        <taxon>Nephilidae</taxon>
        <taxon>Trichonephila</taxon>
    </lineage>
</organism>
<feature type="region of interest" description="Disordered" evidence="2">
    <location>
        <begin position="128"/>
        <end position="199"/>
    </location>
</feature>
<dbReference type="Proteomes" id="UP000887116">
    <property type="component" value="Unassembled WGS sequence"/>
</dbReference>
<feature type="compositionally biased region" description="Polar residues" evidence="2">
    <location>
        <begin position="636"/>
        <end position="645"/>
    </location>
</feature>
<protein>
    <submittedName>
        <fullName evidence="4">Cuticle protein 16.8</fullName>
    </submittedName>
</protein>
<dbReference type="InterPro" id="IPR050468">
    <property type="entry name" value="Cuticle_Struct_Prot"/>
</dbReference>
<feature type="compositionally biased region" description="Low complexity" evidence="2">
    <location>
        <begin position="795"/>
        <end position="809"/>
    </location>
</feature>
<evidence type="ECO:0000256" key="3">
    <source>
        <dbReference type="SAM" id="SignalP"/>
    </source>
</evidence>
<feature type="compositionally biased region" description="Low complexity" evidence="2">
    <location>
        <begin position="543"/>
        <end position="567"/>
    </location>
</feature>
<feature type="compositionally biased region" description="Basic and acidic residues" evidence="2">
    <location>
        <begin position="140"/>
        <end position="164"/>
    </location>
</feature>
<dbReference type="Pfam" id="PF00379">
    <property type="entry name" value="Chitin_bind_4"/>
    <property type="match status" value="1"/>
</dbReference>
<accession>A0A8X6HF07</accession>
<dbReference type="PANTHER" id="PTHR10380">
    <property type="entry name" value="CUTICLE PROTEIN"/>
    <property type="match status" value="1"/>
</dbReference>
<feature type="signal peptide" evidence="3">
    <location>
        <begin position="1"/>
        <end position="16"/>
    </location>
</feature>
<reference evidence="4" key="1">
    <citation type="submission" date="2020-07" db="EMBL/GenBank/DDBJ databases">
        <title>Multicomponent nature underlies the extraordinary mechanical properties of spider dragline silk.</title>
        <authorList>
            <person name="Kono N."/>
            <person name="Nakamura H."/>
            <person name="Mori M."/>
            <person name="Yoshida Y."/>
            <person name="Ohtoshi R."/>
            <person name="Malay A.D."/>
            <person name="Moran D.A.P."/>
            <person name="Tomita M."/>
            <person name="Numata K."/>
            <person name="Arakawa K."/>
        </authorList>
    </citation>
    <scope>NUCLEOTIDE SEQUENCE</scope>
</reference>
<dbReference type="AlphaFoldDB" id="A0A8X6HF07"/>
<feature type="compositionally biased region" description="Basic and acidic residues" evidence="2">
    <location>
        <begin position="891"/>
        <end position="911"/>
    </location>
</feature>
<feature type="compositionally biased region" description="Basic and acidic residues" evidence="2">
    <location>
        <begin position="626"/>
        <end position="635"/>
    </location>
</feature>
<feature type="compositionally biased region" description="Gly residues" evidence="2">
    <location>
        <begin position="379"/>
        <end position="391"/>
    </location>
</feature>
<feature type="compositionally biased region" description="Basic residues" evidence="2">
    <location>
        <begin position="408"/>
        <end position="428"/>
    </location>
</feature>